<dbReference type="EMBL" id="VSRR010015547">
    <property type="protein sequence ID" value="MPC58302.1"/>
    <property type="molecule type" value="Genomic_DNA"/>
</dbReference>
<dbReference type="AlphaFoldDB" id="A0A5B7GH68"/>
<reference evidence="1 2" key="1">
    <citation type="submission" date="2019-05" db="EMBL/GenBank/DDBJ databases">
        <title>Another draft genome of Portunus trituberculatus and its Hox gene families provides insights of decapod evolution.</title>
        <authorList>
            <person name="Jeong J.-H."/>
            <person name="Song I."/>
            <person name="Kim S."/>
            <person name="Choi T."/>
            <person name="Kim D."/>
            <person name="Ryu S."/>
            <person name="Kim W."/>
        </authorList>
    </citation>
    <scope>NUCLEOTIDE SEQUENCE [LARGE SCALE GENOMIC DNA]</scope>
    <source>
        <tissue evidence="1">Muscle</tissue>
    </source>
</reference>
<organism evidence="1 2">
    <name type="scientific">Portunus trituberculatus</name>
    <name type="common">Swimming crab</name>
    <name type="synonym">Neptunus trituberculatus</name>
    <dbReference type="NCBI Taxonomy" id="210409"/>
    <lineage>
        <taxon>Eukaryota</taxon>
        <taxon>Metazoa</taxon>
        <taxon>Ecdysozoa</taxon>
        <taxon>Arthropoda</taxon>
        <taxon>Crustacea</taxon>
        <taxon>Multicrustacea</taxon>
        <taxon>Malacostraca</taxon>
        <taxon>Eumalacostraca</taxon>
        <taxon>Eucarida</taxon>
        <taxon>Decapoda</taxon>
        <taxon>Pleocyemata</taxon>
        <taxon>Brachyura</taxon>
        <taxon>Eubrachyura</taxon>
        <taxon>Portunoidea</taxon>
        <taxon>Portunidae</taxon>
        <taxon>Portuninae</taxon>
        <taxon>Portunus</taxon>
    </lineage>
</organism>
<evidence type="ECO:0000313" key="2">
    <source>
        <dbReference type="Proteomes" id="UP000324222"/>
    </source>
</evidence>
<proteinExistence type="predicted"/>
<protein>
    <submittedName>
        <fullName evidence="1">Uncharacterized protein</fullName>
    </submittedName>
</protein>
<sequence length="23" mass="2574">MLPRIYGGTSYLKAHPLGNRCPE</sequence>
<comment type="caution">
    <text evidence="1">The sequence shown here is derived from an EMBL/GenBank/DDBJ whole genome shotgun (WGS) entry which is preliminary data.</text>
</comment>
<dbReference type="Proteomes" id="UP000324222">
    <property type="component" value="Unassembled WGS sequence"/>
</dbReference>
<name>A0A5B7GH68_PORTR</name>
<keyword evidence="2" id="KW-1185">Reference proteome</keyword>
<evidence type="ECO:0000313" key="1">
    <source>
        <dbReference type="EMBL" id="MPC58302.1"/>
    </source>
</evidence>
<gene>
    <name evidence="1" type="ORF">E2C01_052298</name>
</gene>
<accession>A0A5B7GH68</accession>